<keyword evidence="2 4" id="KW-0378">Hydrolase</keyword>
<comment type="caution">
    <text evidence="7">The sequence shown here is derived from an EMBL/GenBank/DDBJ whole genome shotgun (WGS) entry which is preliminary data.</text>
</comment>
<feature type="binding site" evidence="4">
    <location>
        <position position="274"/>
    </location>
    <ligand>
        <name>pyridoxal 5'-phosphate</name>
        <dbReference type="ChEBI" id="CHEBI:597326"/>
    </ligand>
</feature>
<dbReference type="InterPro" id="IPR010111">
    <property type="entry name" value="Kynureninase"/>
</dbReference>
<dbReference type="EC" id="3.7.1.3" evidence="4 5"/>
<dbReference type="GO" id="GO:0005737">
    <property type="term" value="C:cytoplasm"/>
    <property type="evidence" value="ECO:0007669"/>
    <property type="project" value="UniProtKB-UniRule"/>
</dbReference>
<dbReference type="Gene3D" id="3.90.1150.10">
    <property type="entry name" value="Aspartate Aminotransferase, domain 1"/>
    <property type="match status" value="1"/>
</dbReference>
<comment type="function">
    <text evidence="4 6">Catalyzes the cleavage of L-kynurenine (L-Kyn) and L-3-hydroxykynurenine (L-3OHKyn) into anthranilic acid (AA) and 3-hydroxyanthranilic acid (3-OHAA), respectively.</text>
</comment>
<comment type="catalytic activity">
    <reaction evidence="6">
        <text>3-hydroxy-L-kynurenine + H2O = 3-hydroxyanthranilate + L-alanine + H(+)</text>
        <dbReference type="Rhea" id="RHEA:25143"/>
        <dbReference type="ChEBI" id="CHEBI:15377"/>
        <dbReference type="ChEBI" id="CHEBI:15378"/>
        <dbReference type="ChEBI" id="CHEBI:36559"/>
        <dbReference type="ChEBI" id="CHEBI:57972"/>
        <dbReference type="ChEBI" id="CHEBI:58125"/>
        <dbReference type="EC" id="3.7.1.3"/>
    </reaction>
</comment>
<comment type="similarity">
    <text evidence="4 6">Belongs to the kynureninase family.</text>
</comment>
<feature type="binding site" evidence="4">
    <location>
        <position position="221"/>
    </location>
    <ligand>
        <name>pyridoxal 5'-phosphate</name>
        <dbReference type="ChEBI" id="CHEBI:597326"/>
    </ligand>
</feature>
<feature type="binding site" evidence="4">
    <location>
        <position position="105"/>
    </location>
    <ligand>
        <name>pyridoxal 5'-phosphate</name>
        <dbReference type="ChEBI" id="CHEBI:597326"/>
    </ligand>
</feature>
<feature type="binding site" evidence="4">
    <location>
        <position position="243"/>
    </location>
    <ligand>
        <name>pyridoxal 5'-phosphate</name>
        <dbReference type="ChEBI" id="CHEBI:597326"/>
    </ligand>
</feature>
<dbReference type="PANTHER" id="PTHR14084:SF0">
    <property type="entry name" value="KYNURENINASE"/>
    <property type="match status" value="1"/>
</dbReference>
<organism evidence="7 8">
    <name type="scientific">Mucilaginibacter galii</name>
    <dbReference type="NCBI Taxonomy" id="2005073"/>
    <lineage>
        <taxon>Bacteria</taxon>
        <taxon>Pseudomonadati</taxon>
        <taxon>Bacteroidota</taxon>
        <taxon>Sphingobacteriia</taxon>
        <taxon>Sphingobacteriales</taxon>
        <taxon>Sphingobacteriaceae</taxon>
        <taxon>Mucilaginibacter</taxon>
    </lineage>
</organism>
<evidence type="ECO:0000256" key="6">
    <source>
        <dbReference type="PIRNR" id="PIRNR038800"/>
    </source>
</evidence>
<dbReference type="AlphaFoldDB" id="A0A917N1C3"/>
<comment type="subunit">
    <text evidence="4 6">Homodimer.</text>
</comment>
<comment type="cofactor">
    <cofactor evidence="4 6">
        <name>pyridoxal 5'-phosphate</name>
        <dbReference type="ChEBI" id="CHEBI:597326"/>
    </cofactor>
</comment>
<dbReference type="GO" id="GO:0030170">
    <property type="term" value="F:pyridoxal phosphate binding"/>
    <property type="evidence" value="ECO:0007669"/>
    <property type="project" value="UniProtKB-UniRule"/>
</dbReference>
<feature type="binding site" evidence="4">
    <location>
        <begin position="133"/>
        <end position="136"/>
    </location>
    <ligand>
        <name>pyridoxal 5'-phosphate</name>
        <dbReference type="ChEBI" id="CHEBI:597326"/>
    </ligand>
</feature>
<dbReference type="PIRSF" id="PIRSF038800">
    <property type="entry name" value="KYNU"/>
    <property type="match status" value="1"/>
</dbReference>
<dbReference type="GO" id="GO:0009435">
    <property type="term" value="P:NAD+ biosynthetic process"/>
    <property type="evidence" value="ECO:0007669"/>
    <property type="project" value="UniProtKB-UniRule"/>
</dbReference>
<proteinExistence type="inferred from homology"/>
<dbReference type="GO" id="GO:0043420">
    <property type="term" value="P:anthranilate metabolic process"/>
    <property type="evidence" value="ECO:0007669"/>
    <property type="project" value="TreeGrafter"/>
</dbReference>
<protein>
    <recommendedName>
        <fullName evidence="4 5">Kynureninase</fullName>
        <ecNumber evidence="4 5">3.7.1.3</ecNumber>
    </recommendedName>
    <alternativeName>
        <fullName evidence="4">L-kynurenine hydrolase</fullName>
    </alternativeName>
</protein>
<dbReference type="EMBL" id="BMDO01000004">
    <property type="protein sequence ID" value="GGI50706.1"/>
    <property type="molecule type" value="Genomic_DNA"/>
</dbReference>
<dbReference type="GO" id="GO:0097053">
    <property type="term" value="P:L-kynurenine catabolic process"/>
    <property type="evidence" value="ECO:0007669"/>
    <property type="project" value="UniProtKB-UniRule"/>
</dbReference>
<reference evidence="7" key="1">
    <citation type="journal article" date="2014" name="Int. J. Syst. Evol. Microbiol.">
        <title>Complete genome sequence of Corynebacterium casei LMG S-19264T (=DSM 44701T), isolated from a smear-ripened cheese.</title>
        <authorList>
            <consortium name="US DOE Joint Genome Institute (JGI-PGF)"/>
            <person name="Walter F."/>
            <person name="Albersmeier A."/>
            <person name="Kalinowski J."/>
            <person name="Ruckert C."/>
        </authorList>
    </citation>
    <scope>NUCLEOTIDE SEQUENCE</scope>
    <source>
        <strain evidence="7">CCM 8711</strain>
    </source>
</reference>
<feature type="binding site" evidence="4">
    <location>
        <position position="302"/>
    </location>
    <ligand>
        <name>pyridoxal 5'-phosphate</name>
        <dbReference type="ChEBI" id="CHEBI:597326"/>
    </ligand>
</feature>
<evidence type="ECO:0000313" key="8">
    <source>
        <dbReference type="Proteomes" id="UP000662074"/>
    </source>
</evidence>
<dbReference type="InterPro" id="IPR015424">
    <property type="entry name" value="PyrdxlP-dep_Trfase"/>
</dbReference>
<feature type="binding site" evidence="4">
    <location>
        <position position="106"/>
    </location>
    <ligand>
        <name>pyridoxal 5'-phosphate</name>
        <dbReference type="ChEBI" id="CHEBI:597326"/>
    </ligand>
</feature>
<dbReference type="InterPro" id="IPR015421">
    <property type="entry name" value="PyrdxlP-dep_Trfase_major"/>
</dbReference>
<keyword evidence="1 4" id="KW-0662">Pyridine nucleotide biosynthesis</keyword>
<comment type="pathway">
    <text evidence="4 6">Cofactor biosynthesis; NAD(+) biosynthesis; quinolinate from L-kynurenine: step 2/3.</text>
</comment>
<dbReference type="PANTHER" id="PTHR14084">
    <property type="entry name" value="KYNURENINASE"/>
    <property type="match status" value="1"/>
</dbReference>
<dbReference type="RefSeq" id="WP_188416094.1">
    <property type="nucleotide sequence ID" value="NZ_BMDO01000004.1"/>
</dbReference>
<evidence type="ECO:0000313" key="7">
    <source>
        <dbReference type="EMBL" id="GGI50706.1"/>
    </source>
</evidence>
<comment type="pathway">
    <text evidence="4 6">Amino-acid degradation; L-kynurenine degradation; L-alanine and anthranilate from L-kynurenine: step 1/1.</text>
</comment>
<evidence type="ECO:0000256" key="2">
    <source>
        <dbReference type="ARBA" id="ARBA00022801"/>
    </source>
</evidence>
<evidence type="ECO:0000256" key="1">
    <source>
        <dbReference type="ARBA" id="ARBA00022642"/>
    </source>
</evidence>
<dbReference type="InterPro" id="IPR015422">
    <property type="entry name" value="PyrdxlP-dep_Trfase_small"/>
</dbReference>
<evidence type="ECO:0000256" key="4">
    <source>
        <dbReference type="HAMAP-Rule" id="MF_01970"/>
    </source>
</evidence>
<dbReference type="GO" id="GO:0030429">
    <property type="term" value="F:kynureninase activity"/>
    <property type="evidence" value="ECO:0007669"/>
    <property type="project" value="UniProtKB-UniRule"/>
</dbReference>
<evidence type="ECO:0000256" key="5">
    <source>
        <dbReference type="NCBIfam" id="TIGR01814"/>
    </source>
</evidence>
<feature type="binding site" evidence="4">
    <location>
        <position position="218"/>
    </location>
    <ligand>
        <name>pyridoxal 5'-phosphate</name>
        <dbReference type="ChEBI" id="CHEBI:597326"/>
    </ligand>
</feature>
<dbReference type="GO" id="GO:0019805">
    <property type="term" value="P:quinolinate biosynthetic process"/>
    <property type="evidence" value="ECO:0007669"/>
    <property type="project" value="UniProtKB-UniRule"/>
</dbReference>
<gene>
    <name evidence="4 7" type="primary">kynU</name>
    <name evidence="7" type="ORF">GCM10011425_19180</name>
</gene>
<accession>A0A917N1C3</accession>
<comment type="caution">
    <text evidence="4">Lacks conserved residue(s) required for the propagation of feature annotation.</text>
</comment>
<name>A0A917N1C3_9SPHI</name>
<dbReference type="FunFam" id="3.40.640.10:FF:000031">
    <property type="entry name" value="Kynureninase"/>
    <property type="match status" value="1"/>
</dbReference>
<dbReference type="Proteomes" id="UP000662074">
    <property type="component" value="Unassembled WGS sequence"/>
</dbReference>
<keyword evidence="3 4" id="KW-0663">Pyridoxal phosphate</keyword>
<sequence length="430" mass="48174">MEYENSAAFAQRLDEQDTLSNFRNEFLIPQHQRKDIIYLCGNSLGLQPKAAQQEIATQLGAWQNLAVEGWFQGDAPWHEYHKQLLPPLANIVGALPHEVTVMNSLTINLHLLMVSFYQPKGKRYKILMEGGAFPSDQYAVESQVKFHGFDPKDAVIEVFPREGESTLQTADILSAIEEHSDELALVLFSGINYYTGQFFGLKAIAGAAHEAGAYVGFDLAHAAGNVPLALHDWQADFACWCSYKYMNSGPGGISGIFVHEKHHQNKELNRFAGWWGYRNDTRFKMIPGFDPEPGAEGWQVSTSPILLMAAHNAALQLFEQAGSIPALRRKSELLTGYLEYLIEQINQQQGEQLFKIITPKNKQERGCQLSVICKHNGKAMFDHLVSKGVIGDWREPDVIRLSPVPLYNTFTDVYEAAHYMAEAATQISKA</sequence>
<dbReference type="NCBIfam" id="TIGR01814">
    <property type="entry name" value="kynureninase"/>
    <property type="match status" value="1"/>
</dbReference>
<evidence type="ECO:0000256" key="3">
    <source>
        <dbReference type="ARBA" id="ARBA00022898"/>
    </source>
</evidence>
<keyword evidence="8" id="KW-1185">Reference proteome</keyword>
<comment type="catalytic activity">
    <reaction evidence="4 6">
        <text>L-kynurenine + H2O = anthranilate + L-alanine + H(+)</text>
        <dbReference type="Rhea" id="RHEA:16813"/>
        <dbReference type="ChEBI" id="CHEBI:15377"/>
        <dbReference type="ChEBI" id="CHEBI:15378"/>
        <dbReference type="ChEBI" id="CHEBI:16567"/>
        <dbReference type="ChEBI" id="CHEBI:57959"/>
        <dbReference type="ChEBI" id="CHEBI:57972"/>
        <dbReference type="EC" id="3.7.1.3"/>
    </reaction>
</comment>
<dbReference type="GO" id="GO:0019441">
    <property type="term" value="P:L-tryptophan catabolic process to kynurenine"/>
    <property type="evidence" value="ECO:0007669"/>
    <property type="project" value="TreeGrafter"/>
</dbReference>
<dbReference type="Gene3D" id="3.40.640.10">
    <property type="entry name" value="Type I PLP-dependent aspartate aminotransferase-like (Major domain)"/>
    <property type="match status" value="1"/>
</dbReference>
<dbReference type="Pfam" id="PF22580">
    <property type="entry name" value="KYNU_C"/>
    <property type="match status" value="1"/>
</dbReference>
<feature type="modified residue" description="N6-(pyridoxal phosphate)lysine" evidence="4">
    <location>
        <position position="244"/>
    </location>
</feature>
<reference evidence="7" key="2">
    <citation type="submission" date="2020-09" db="EMBL/GenBank/DDBJ databases">
        <authorList>
            <person name="Sun Q."/>
            <person name="Sedlacek I."/>
        </authorList>
    </citation>
    <scope>NUCLEOTIDE SEQUENCE</scope>
    <source>
        <strain evidence="7">CCM 8711</strain>
    </source>
</reference>
<dbReference type="HAMAP" id="MF_01970">
    <property type="entry name" value="Kynureninase"/>
    <property type="match status" value="1"/>
</dbReference>
<dbReference type="SUPFAM" id="SSF53383">
    <property type="entry name" value="PLP-dependent transferases"/>
    <property type="match status" value="1"/>
</dbReference>